<gene>
    <name evidence="2" type="ORF">GWK48_08155</name>
</gene>
<evidence type="ECO:0000313" key="2">
    <source>
        <dbReference type="EMBL" id="QKR00350.1"/>
    </source>
</evidence>
<dbReference type="OrthoDB" id="37016at2157"/>
<accession>A0A6N0NZ44</accession>
<protein>
    <submittedName>
        <fullName evidence="2">Uncharacterized protein</fullName>
    </submittedName>
</protein>
<evidence type="ECO:0000256" key="1">
    <source>
        <dbReference type="SAM" id="MobiDB-lite"/>
    </source>
</evidence>
<feature type="region of interest" description="Disordered" evidence="1">
    <location>
        <begin position="150"/>
        <end position="173"/>
    </location>
</feature>
<sequence length="247" mass="27792">MSELDFLLKRKKKDEQKSGESVEKRTEGRVQSGESVEKRTEGRVQSGESVEKRTEGRVQSGESVEKRTEGRVQSGESVEKRTEGRVQSGESVEKRTEGRVQSGESVEKRTEGRVQSGESVEKRTEGRVQSGESVERPNIHEVELNVVTIGNVKPDLPPRDDAQENTETPSSGIDEVEKLMGNFLDKDPKIGVWSYPSYMVLQYLFHTKPGFKMSKMAKDALEIGMRQLFPDLYSKAEKIAKDKGLLR</sequence>
<dbReference type="KEGG" id="mten:GWK48_08155"/>
<dbReference type="GeneID" id="55641912"/>
<proteinExistence type="predicted"/>
<organism evidence="2 3">
    <name type="scientific">Metallosphaera tengchongensis</name>
    <dbReference type="NCBI Taxonomy" id="1532350"/>
    <lineage>
        <taxon>Archaea</taxon>
        <taxon>Thermoproteota</taxon>
        <taxon>Thermoprotei</taxon>
        <taxon>Sulfolobales</taxon>
        <taxon>Sulfolobaceae</taxon>
        <taxon>Metallosphaera</taxon>
    </lineage>
</organism>
<feature type="region of interest" description="Disordered" evidence="1">
    <location>
        <begin position="1"/>
        <end position="135"/>
    </location>
</feature>
<reference evidence="2 3" key="1">
    <citation type="submission" date="2020-02" db="EMBL/GenBank/DDBJ databases">
        <title>Comparative genome analysis reveals the metabolism and evolution of the thermophilic archaeal genus Metallosphaera.</title>
        <authorList>
            <person name="Jiang C."/>
        </authorList>
    </citation>
    <scope>NUCLEOTIDE SEQUENCE [LARGE SCALE GENOMIC DNA]</scope>
    <source>
        <strain evidence="2 3">Ric-A</strain>
    </source>
</reference>
<dbReference type="EMBL" id="CP049074">
    <property type="protein sequence ID" value="QKR00350.1"/>
    <property type="molecule type" value="Genomic_DNA"/>
</dbReference>
<dbReference type="AlphaFoldDB" id="A0A6N0NZ44"/>
<dbReference type="Proteomes" id="UP000509301">
    <property type="component" value="Chromosome"/>
</dbReference>
<dbReference type="RefSeq" id="WP_174631256.1">
    <property type="nucleotide sequence ID" value="NZ_CP049074.1"/>
</dbReference>
<keyword evidence="3" id="KW-1185">Reference proteome</keyword>
<name>A0A6N0NZ44_9CREN</name>
<evidence type="ECO:0000313" key="3">
    <source>
        <dbReference type="Proteomes" id="UP000509301"/>
    </source>
</evidence>
<feature type="compositionally biased region" description="Basic and acidic residues" evidence="1">
    <location>
        <begin position="13"/>
        <end position="28"/>
    </location>
</feature>